<accession>A0AAV7SB41</accession>
<evidence type="ECO:0000313" key="3">
    <source>
        <dbReference type="Proteomes" id="UP001066276"/>
    </source>
</evidence>
<gene>
    <name evidence="2" type="ORF">NDU88_001684</name>
</gene>
<organism evidence="2 3">
    <name type="scientific">Pleurodeles waltl</name>
    <name type="common">Iberian ribbed newt</name>
    <dbReference type="NCBI Taxonomy" id="8319"/>
    <lineage>
        <taxon>Eukaryota</taxon>
        <taxon>Metazoa</taxon>
        <taxon>Chordata</taxon>
        <taxon>Craniata</taxon>
        <taxon>Vertebrata</taxon>
        <taxon>Euteleostomi</taxon>
        <taxon>Amphibia</taxon>
        <taxon>Batrachia</taxon>
        <taxon>Caudata</taxon>
        <taxon>Salamandroidea</taxon>
        <taxon>Salamandridae</taxon>
        <taxon>Pleurodelinae</taxon>
        <taxon>Pleurodeles</taxon>
    </lineage>
</organism>
<proteinExistence type="predicted"/>
<protein>
    <submittedName>
        <fullName evidence="2">Uncharacterized protein</fullName>
    </submittedName>
</protein>
<feature type="compositionally biased region" description="Polar residues" evidence="1">
    <location>
        <begin position="1"/>
        <end position="11"/>
    </location>
</feature>
<reference evidence="2" key="1">
    <citation type="journal article" date="2022" name="bioRxiv">
        <title>Sequencing and chromosome-scale assembly of the giantPleurodeles waltlgenome.</title>
        <authorList>
            <person name="Brown T."/>
            <person name="Elewa A."/>
            <person name="Iarovenko S."/>
            <person name="Subramanian E."/>
            <person name="Araus A.J."/>
            <person name="Petzold A."/>
            <person name="Susuki M."/>
            <person name="Suzuki K.-i.T."/>
            <person name="Hayashi T."/>
            <person name="Toyoda A."/>
            <person name="Oliveira C."/>
            <person name="Osipova E."/>
            <person name="Leigh N.D."/>
            <person name="Simon A."/>
            <person name="Yun M.H."/>
        </authorList>
    </citation>
    <scope>NUCLEOTIDE SEQUENCE</scope>
    <source>
        <strain evidence="2">20211129_DDA</strain>
        <tissue evidence="2">Liver</tissue>
    </source>
</reference>
<keyword evidence="3" id="KW-1185">Reference proteome</keyword>
<feature type="compositionally biased region" description="Basic and acidic residues" evidence="1">
    <location>
        <begin position="69"/>
        <end position="78"/>
    </location>
</feature>
<dbReference type="Proteomes" id="UP001066276">
    <property type="component" value="Chromosome 4_2"/>
</dbReference>
<feature type="compositionally biased region" description="Basic and acidic residues" evidence="1">
    <location>
        <begin position="39"/>
        <end position="48"/>
    </location>
</feature>
<sequence>MGRRSSVSSPKAATRVHWGHSGETQLIRKFPSAANGPEAEGRHGEADKGCGAAEGRPSCEGDCAAAETGGRRRGERGE</sequence>
<comment type="caution">
    <text evidence="2">The sequence shown here is derived from an EMBL/GenBank/DDBJ whole genome shotgun (WGS) entry which is preliminary data.</text>
</comment>
<evidence type="ECO:0000256" key="1">
    <source>
        <dbReference type="SAM" id="MobiDB-lite"/>
    </source>
</evidence>
<feature type="region of interest" description="Disordered" evidence="1">
    <location>
        <begin position="1"/>
        <end position="78"/>
    </location>
</feature>
<dbReference type="AlphaFoldDB" id="A0AAV7SB41"/>
<dbReference type="EMBL" id="JANPWB010000008">
    <property type="protein sequence ID" value="KAJ1161197.1"/>
    <property type="molecule type" value="Genomic_DNA"/>
</dbReference>
<name>A0AAV7SB41_PLEWA</name>
<evidence type="ECO:0000313" key="2">
    <source>
        <dbReference type="EMBL" id="KAJ1161197.1"/>
    </source>
</evidence>